<evidence type="ECO:0000259" key="3">
    <source>
        <dbReference type="Pfam" id="PF13649"/>
    </source>
</evidence>
<name>A0A1H7KV05_STRJI</name>
<keyword evidence="5" id="KW-0808">Transferase</keyword>
<dbReference type="InterPro" id="IPR029063">
    <property type="entry name" value="SAM-dependent_MTases_sf"/>
</dbReference>
<keyword evidence="6" id="KW-1185">Reference proteome</keyword>
<dbReference type="AlphaFoldDB" id="A0A1H7KV05"/>
<feature type="binding site" evidence="1">
    <location>
        <position position="14"/>
    </location>
    <ligand>
        <name>Zn(2+)</name>
        <dbReference type="ChEBI" id="CHEBI:29105"/>
    </ligand>
</feature>
<dbReference type="InterPro" id="IPR016718">
    <property type="entry name" value="rRNA_m1G-MeTrfase_A_prd"/>
</dbReference>
<feature type="binding site" evidence="2">
    <location>
        <begin position="96"/>
        <end position="97"/>
    </location>
    <ligand>
        <name>S-adenosyl-L-methionine</name>
        <dbReference type="ChEBI" id="CHEBI:59789"/>
    </ligand>
</feature>
<dbReference type="STRING" id="235985.SAMN05414137_104215"/>
<dbReference type="PANTHER" id="PTHR42912">
    <property type="entry name" value="METHYLTRANSFERASE"/>
    <property type="match status" value="1"/>
</dbReference>
<dbReference type="PANTHER" id="PTHR42912:SF45">
    <property type="entry name" value="23S RRNA (GUANINE(745)-N(1))-METHYLTRANSFERASE"/>
    <property type="match status" value="1"/>
</dbReference>
<dbReference type="Pfam" id="PF13649">
    <property type="entry name" value="Methyltransf_25"/>
    <property type="match status" value="1"/>
</dbReference>
<dbReference type="CDD" id="cd02440">
    <property type="entry name" value="AdoMet_MTases"/>
    <property type="match status" value="1"/>
</dbReference>
<keyword evidence="1" id="KW-0862">Zinc</keyword>
<gene>
    <name evidence="5" type="ORF">SAMN05414137_104215</name>
</gene>
<evidence type="ECO:0000313" key="6">
    <source>
        <dbReference type="Proteomes" id="UP000183015"/>
    </source>
</evidence>
<dbReference type="RefSeq" id="WP_042441746.1">
    <property type="nucleotide sequence ID" value="NZ_BBPN01000001.1"/>
</dbReference>
<feature type="binding site" evidence="1">
    <location>
        <position position="11"/>
    </location>
    <ligand>
        <name>Zn(2+)</name>
        <dbReference type="ChEBI" id="CHEBI:29105"/>
    </ligand>
</feature>
<proteinExistence type="predicted"/>
<protein>
    <submittedName>
        <fullName evidence="5">23S rRNA (Guanine745-N1)-methyltransferase</fullName>
    </submittedName>
</protein>
<sequence>MLHDIVSWLRCPVCADGLTLDQNALRCPARHSFDVAKQGYANLLPGGAHTGTGDTAAMVAARVDFLGAGHYAPIAEALARAVPGDTRRVVDLGAGTGSYLARVLDAVPAAAGLALDISKFALRRAARAHPRAGAVVCDAWQPLPLRDGVADVVLNVFAPRRGEEIRRVLRPGGRLLVVTPTPAHLGELVRELCLLGVDDRKDERLAKALEPHLAPRGAEEVRFTMKLSHAEVATVVGMGPSAWHTDADALTARIAGLPDPVEVTAAVLVSEFVAGP</sequence>
<dbReference type="GO" id="GO:0032259">
    <property type="term" value="P:methylation"/>
    <property type="evidence" value="ECO:0007669"/>
    <property type="project" value="UniProtKB-KW"/>
</dbReference>
<dbReference type="InterPro" id="IPR041698">
    <property type="entry name" value="Methyltransf_25"/>
</dbReference>
<dbReference type="Proteomes" id="UP000183015">
    <property type="component" value="Unassembled WGS sequence"/>
</dbReference>
<dbReference type="OrthoDB" id="108476at2"/>
<dbReference type="InterPro" id="IPR050508">
    <property type="entry name" value="Methyltransf_Superfamily"/>
</dbReference>
<evidence type="ECO:0000313" key="5">
    <source>
        <dbReference type="EMBL" id="SEK90598.1"/>
    </source>
</evidence>
<reference evidence="6" key="1">
    <citation type="submission" date="2016-10" db="EMBL/GenBank/DDBJ databases">
        <authorList>
            <person name="Varghese N."/>
        </authorList>
    </citation>
    <scope>NUCLEOTIDE SEQUENCE [LARGE SCALE GENOMIC DNA]</scope>
    <source>
        <strain evidence="6">DSM 45096 / BCRC 16803 / CGMCC 4.1857 / CIP 109030 / JCM 12277 / KCTC 19219 / NBRC 100920 / 33214</strain>
    </source>
</reference>
<feature type="domain" description="23S rRNA (guanine(745)-N(1))-methyltransferase N-terminal" evidence="4">
    <location>
        <begin position="10"/>
        <end position="45"/>
    </location>
</feature>
<dbReference type="Gene3D" id="3.40.50.150">
    <property type="entry name" value="Vaccinia Virus protein VP39"/>
    <property type="match status" value="1"/>
</dbReference>
<keyword evidence="5" id="KW-0489">Methyltransferase</keyword>
<dbReference type="GO" id="GO:0008168">
    <property type="term" value="F:methyltransferase activity"/>
    <property type="evidence" value="ECO:0007669"/>
    <property type="project" value="UniProtKB-KW"/>
</dbReference>
<feature type="binding site" evidence="1">
    <location>
        <position position="27"/>
    </location>
    <ligand>
        <name>Zn(2+)</name>
        <dbReference type="ChEBI" id="CHEBI:29105"/>
    </ligand>
</feature>
<feature type="binding site" evidence="2">
    <location>
        <position position="71"/>
    </location>
    <ligand>
        <name>S-adenosyl-L-methionine</name>
        <dbReference type="ChEBI" id="CHEBI:59789"/>
    </ligand>
</feature>
<dbReference type="Pfam" id="PF21302">
    <property type="entry name" value="Zn_ribbon_RlmA"/>
    <property type="match status" value="1"/>
</dbReference>
<evidence type="ECO:0000256" key="1">
    <source>
        <dbReference type="PIRSR" id="PIRSR018249-1"/>
    </source>
</evidence>
<dbReference type="PIRSF" id="PIRSF018249">
    <property type="entry name" value="MyrA_prd"/>
    <property type="match status" value="1"/>
</dbReference>
<feature type="domain" description="Methyltransferase" evidence="3">
    <location>
        <begin position="89"/>
        <end position="173"/>
    </location>
</feature>
<dbReference type="GO" id="GO:0046872">
    <property type="term" value="F:metal ion binding"/>
    <property type="evidence" value="ECO:0007669"/>
    <property type="project" value="UniProtKB-KW"/>
</dbReference>
<keyword evidence="1" id="KW-0479">Metal-binding</keyword>
<evidence type="ECO:0000259" key="4">
    <source>
        <dbReference type="Pfam" id="PF21302"/>
    </source>
</evidence>
<dbReference type="eggNOG" id="COG2226">
    <property type="taxonomic scope" value="Bacteria"/>
</dbReference>
<organism evidence="5 6">
    <name type="scientific">Streptacidiphilus jiangxiensis</name>
    <dbReference type="NCBI Taxonomy" id="235985"/>
    <lineage>
        <taxon>Bacteria</taxon>
        <taxon>Bacillati</taxon>
        <taxon>Actinomycetota</taxon>
        <taxon>Actinomycetes</taxon>
        <taxon>Kitasatosporales</taxon>
        <taxon>Streptomycetaceae</taxon>
        <taxon>Streptacidiphilus</taxon>
    </lineage>
</organism>
<feature type="binding site" evidence="2">
    <location>
        <position position="184"/>
    </location>
    <ligand>
        <name>S-adenosyl-L-methionine</name>
        <dbReference type="ChEBI" id="CHEBI:59789"/>
    </ligand>
</feature>
<dbReference type="SUPFAM" id="SSF53335">
    <property type="entry name" value="S-adenosyl-L-methionine-dependent methyltransferases"/>
    <property type="match status" value="1"/>
</dbReference>
<evidence type="ECO:0000256" key="2">
    <source>
        <dbReference type="PIRSR" id="PIRSR018249-2"/>
    </source>
</evidence>
<accession>A0A1H7KV05</accession>
<feature type="binding site" evidence="1">
    <location>
        <position position="31"/>
    </location>
    <ligand>
        <name>Zn(2+)</name>
        <dbReference type="ChEBI" id="CHEBI:29105"/>
    </ligand>
</feature>
<dbReference type="EMBL" id="FOAZ01000004">
    <property type="protein sequence ID" value="SEK90598.1"/>
    <property type="molecule type" value="Genomic_DNA"/>
</dbReference>
<keyword evidence="2" id="KW-0949">S-adenosyl-L-methionine</keyword>
<dbReference type="InterPro" id="IPR048647">
    <property type="entry name" value="RlmA_N"/>
</dbReference>